<name>A0AB34GP56_ESCRO</name>
<organism evidence="2 3">
    <name type="scientific">Eschrichtius robustus</name>
    <name type="common">California gray whale</name>
    <name type="synonym">Eschrichtius gibbosus</name>
    <dbReference type="NCBI Taxonomy" id="9764"/>
    <lineage>
        <taxon>Eukaryota</taxon>
        <taxon>Metazoa</taxon>
        <taxon>Chordata</taxon>
        <taxon>Craniata</taxon>
        <taxon>Vertebrata</taxon>
        <taxon>Euteleostomi</taxon>
        <taxon>Mammalia</taxon>
        <taxon>Eutheria</taxon>
        <taxon>Laurasiatheria</taxon>
        <taxon>Artiodactyla</taxon>
        <taxon>Whippomorpha</taxon>
        <taxon>Cetacea</taxon>
        <taxon>Mysticeti</taxon>
        <taxon>Eschrichtiidae</taxon>
        <taxon>Eschrichtius</taxon>
    </lineage>
</organism>
<dbReference type="AlphaFoldDB" id="A0AB34GP56"/>
<dbReference type="Proteomes" id="UP001159641">
    <property type="component" value="Unassembled WGS sequence"/>
</dbReference>
<accession>A0AB34GP56</accession>
<dbReference type="EMBL" id="JAIQCJ010002160">
    <property type="protein sequence ID" value="KAJ8780445.1"/>
    <property type="molecule type" value="Genomic_DNA"/>
</dbReference>
<sequence length="84" mass="8523">MPFPLPGTRRKQLPGALSARVSACCLRRRSPGGSGLVLHQSPSPDLGSRHGTGSAHPNLLPPGAAAQLAEPPVTWPDLGGAPSS</sequence>
<reference evidence="2 3" key="1">
    <citation type="submission" date="2022-11" db="EMBL/GenBank/DDBJ databases">
        <title>Whole genome sequence of Eschrichtius robustus ER-17-0199.</title>
        <authorList>
            <person name="Bruniche-Olsen A."/>
            <person name="Black A.N."/>
            <person name="Fields C.J."/>
            <person name="Walden K."/>
            <person name="Dewoody J.A."/>
        </authorList>
    </citation>
    <scope>NUCLEOTIDE SEQUENCE [LARGE SCALE GENOMIC DNA]</scope>
    <source>
        <strain evidence="2">ER-17-0199</strain>
        <tissue evidence="2">Blubber</tissue>
    </source>
</reference>
<comment type="caution">
    <text evidence="2">The sequence shown here is derived from an EMBL/GenBank/DDBJ whole genome shotgun (WGS) entry which is preliminary data.</text>
</comment>
<keyword evidence="3" id="KW-1185">Reference proteome</keyword>
<proteinExistence type="predicted"/>
<evidence type="ECO:0000313" key="3">
    <source>
        <dbReference type="Proteomes" id="UP001159641"/>
    </source>
</evidence>
<protein>
    <submittedName>
        <fullName evidence="2">Uncharacterized protein</fullName>
    </submittedName>
</protein>
<feature type="region of interest" description="Disordered" evidence="1">
    <location>
        <begin position="30"/>
        <end position="84"/>
    </location>
</feature>
<evidence type="ECO:0000313" key="2">
    <source>
        <dbReference type="EMBL" id="KAJ8780445.1"/>
    </source>
</evidence>
<gene>
    <name evidence="2" type="ORF">J1605_011709</name>
</gene>
<evidence type="ECO:0000256" key="1">
    <source>
        <dbReference type="SAM" id="MobiDB-lite"/>
    </source>
</evidence>